<dbReference type="PANTHER" id="PTHR23161:SF2">
    <property type="entry name" value="PROTEIN CIP2A"/>
    <property type="match status" value="1"/>
</dbReference>
<name>T1HNJ6_RHOPR</name>
<dbReference type="Pfam" id="PF21044">
    <property type="entry name" value="CIP2A_N"/>
    <property type="match status" value="1"/>
</dbReference>
<dbReference type="eggNOG" id="ENOG502QVNV">
    <property type="taxonomic scope" value="Eukaryota"/>
</dbReference>
<keyword evidence="3" id="KW-1185">Reference proteome</keyword>
<sequence length="694" mass="79356">MNNRSDEHLTSIQRSLQVLPASSDPTVFDLSNKDIVDFFVNLHELMIVFDAQSNITWSAVTVLLAACRNSNTRERLVHTYKFAPILTKLLRFELGSNEKNLKVLQLLQELTYGVNISWQEAHLGALISLLTEWIVGNDESLILLSLGVLVNLCYKNVPAVFTLMRSVDIKKFIKSVLKLQKNNDPLRVQVCKLMIILKDVSGGVPDPEIGTYIESTCPTLIDALSRDNAYLMKHIVIFFKEIVTNSKSSHILCSYKNFGNDTEKLLNSIKEDEVSLECVGVLLEYFQCLVKLDCAELEFYYPKILQFALRWINNVDISTDSLKLMCCIVTKVFSMTEETSLKKALIDILDDNTSVILLILEIRENGTMSNSLFVKLTALLHLLSEMLKEAKLAEQIICSINQPVLEKLFLPLKNSVMKNSNIFQEPVYSFYVYALLFLTELADKNTNWFIMYRELLRERQILTVLSAALYTGPEDIKKRVLSLTGSTGFSSECQEATDLRATRLQHSLALASSEVFRLHQLLYSTQQNLEVNKVESAKVCERMGELEIKAQEIHNKYDQVVQTLRSKTRIVTEQNEQILNLKGQIKENENSLLQLKEELKKMEHKNEGLLKEKSMLEDNIESLQKTILENKKENDGNLKKICSLKKEIMAQSDMISELQKMNSEKEIEIGNLCKELQEQKRTRERILEVAMGKL</sequence>
<evidence type="ECO:0000313" key="2">
    <source>
        <dbReference type="EnsemblMetazoa" id="RPRC005620-PA"/>
    </source>
</evidence>
<dbReference type="PANTHER" id="PTHR23161">
    <property type="entry name" value="PROTEIN CIP2A"/>
    <property type="match status" value="1"/>
</dbReference>
<dbReference type="VEuPathDB" id="VectorBase:RPRC005620"/>
<dbReference type="InterPro" id="IPR048701">
    <property type="entry name" value="CIP2A_N"/>
</dbReference>
<evidence type="ECO:0000259" key="1">
    <source>
        <dbReference type="Pfam" id="PF21044"/>
    </source>
</evidence>
<dbReference type="STRING" id="13249.T1HNJ6"/>
<dbReference type="FunCoup" id="T1HNJ6">
    <property type="interactions" value="349"/>
</dbReference>
<evidence type="ECO:0000313" key="3">
    <source>
        <dbReference type="Proteomes" id="UP000015103"/>
    </source>
</evidence>
<dbReference type="AlphaFoldDB" id="T1HNJ6"/>
<dbReference type="SUPFAM" id="SSF48371">
    <property type="entry name" value="ARM repeat"/>
    <property type="match status" value="1"/>
</dbReference>
<dbReference type="InterPro" id="IPR042510">
    <property type="entry name" value="CIP2A"/>
</dbReference>
<dbReference type="OMA" id="HHVQSTE"/>
<dbReference type="InParanoid" id="T1HNJ6"/>
<organism evidence="2 3">
    <name type="scientific">Rhodnius prolixus</name>
    <name type="common">Triatomid bug</name>
    <dbReference type="NCBI Taxonomy" id="13249"/>
    <lineage>
        <taxon>Eukaryota</taxon>
        <taxon>Metazoa</taxon>
        <taxon>Ecdysozoa</taxon>
        <taxon>Arthropoda</taxon>
        <taxon>Hexapoda</taxon>
        <taxon>Insecta</taxon>
        <taxon>Pterygota</taxon>
        <taxon>Neoptera</taxon>
        <taxon>Paraneoptera</taxon>
        <taxon>Hemiptera</taxon>
        <taxon>Heteroptera</taxon>
        <taxon>Panheteroptera</taxon>
        <taxon>Cimicomorpha</taxon>
        <taxon>Reduviidae</taxon>
        <taxon>Triatominae</taxon>
        <taxon>Rhodnius</taxon>
    </lineage>
</organism>
<protein>
    <recommendedName>
        <fullName evidence="1">CIP2A N-terminal domain-containing protein</fullName>
    </recommendedName>
</protein>
<proteinExistence type="predicted"/>
<dbReference type="InterPro" id="IPR016024">
    <property type="entry name" value="ARM-type_fold"/>
</dbReference>
<dbReference type="Proteomes" id="UP000015103">
    <property type="component" value="Unassembled WGS sequence"/>
</dbReference>
<reference evidence="2" key="1">
    <citation type="submission" date="2015-05" db="UniProtKB">
        <authorList>
            <consortium name="EnsemblMetazoa"/>
        </authorList>
    </citation>
    <scope>IDENTIFICATION</scope>
</reference>
<dbReference type="EnsemblMetazoa" id="RPRC005620-RA">
    <property type="protein sequence ID" value="RPRC005620-PA"/>
    <property type="gene ID" value="RPRC005620"/>
</dbReference>
<feature type="domain" description="CIP2A N-terminal" evidence="1">
    <location>
        <begin position="11"/>
        <end position="197"/>
    </location>
</feature>
<dbReference type="EMBL" id="ACPB03021425">
    <property type="status" value="NOT_ANNOTATED_CDS"/>
    <property type="molecule type" value="Genomic_DNA"/>
</dbReference>
<accession>T1HNJ6</accession>
<dbReference type="HOGENOM" id="CLU_016514_0_0_1"/>